<accession>A0A5B8LLT6</accession>
<dbReference type="InterPro" id="IPR058110">
    <property type="entry name" value="GCG_CRPN_dom"/>
</dbReference>
<dbReference type="Proteomes" id="UP000315673">
    <property type="component" value="Chromosome"/>
</dbReference>
<protein>
    <submittedName>
        <fullName evidence="2">Uncharacterized protein</fullName>
    </submittedName>
</protein>
<dbReference type="KEGG" id="spai:FPZ24_11505"/>
<sequence>MNKFMTAALAAGTAVAAFAAIPAEARQGCGPGFHRGYYGRCVPNRGGAPVVVREPGVRLVIGNYYGGRGYWDGRRYYQHRYRYNNGWRYR</sequence>
<organism evidence="2 3">
    <name type="scientific">Sphingomonas panacisoli</name>
    <dbReference type="NCBI Taxonomy" id="1813879"/>
    <lineage>
        <taxon>Bacteria</taxon>
        <taxon>Pseudomonadati</taxon>
        <taxon>Pseudomonadota</taxon>
        <taxon>Alphaproteobacteria</taxon>
        <taxon>Sphingomonadales</taxon>
        <taxon>Sphingomonadaceae</taxon>
        <taxon>Sphingomonas</taxon>
    </lineage>
</organism>
<proteinExistence type="predicted"/>
<keyword evidence="3" id="KW-1185">Reference proteome</keyword>
<keyword evidence="1" id="KW-0732">Signal</keyword>
<dbReference type="NCBIfam" id="NF047412">
    <property type="entry name" value="sig_GCG_CRPN_rpt"/>
    <property type="match status" value="1"/>
</dbReference>
<dbReference type="AlphaFoldDB" id="A0A5B8LLT6"/>
<feature type="chain" id="PRO_5023000907" evidence="1">
    <location>
        <begin position="20"/>
        <end position="90"/>
    </location>
</feature>
<dbReference type="OrthoDB" id="7998932at2"/>
<evidence type="ECO:0000256" key="1">
    <source>
        <dbReference type="SAM" id="SignalP"/>
    </source>
</evidence>
<name>A0A5B8LLT6_9SPHN</name>
<dbReference type="RefSeq" id="WP_146572115.1">
    <property type="nucleotide sequence ID" value="NZ_CP042306.1"/>
</dbReference>
<reference evidence="2 3" key="1">
    <citation type="submission" date="2019-07" db="EMBL/GenBank/DDBJ databases">
        <title>Full genome sequence of Sphingomonas sp. 4R-6-7(HKS19).</title>
        <authorList>
            <person name="Im W.-T."/>
        </authorList>
    </citation>
    <scope>NUCLEOTIDE SEQUENCE [LARGE SCALE GENOMIC DNA]</scope>
    <source>
        <strain evidence="2 3">HKS19</strain>
    </source>
</reference>
<gene>
    <name evidence="2" type="ORF">FPZ24_11505</name>
</gene>
<evidence type="ECO:0000313" key="2">
    <source>
        <dbReference type="EMBL" id="QDZ08030.1"/>
    </source>
</evidence>
<dbReference type="EMBL" id="CP042306">
    <property type="protein sequence ID" value="QDZ08030.1"/>
    <property type="molecule type" value="Genomic_DNA"/>
</dbReference>
<evidence type="ECO:0000313" key="3">
    <source>
        <dbReference type="Proteomes" id="UP000315673"/>
    </source>
</evidence>
<feature type="signal peptide" evidence="1">
    <location>
        <begin position="1"/>
        <end position="19"/>
    </location>
</feature>